<proteinExistence type="predicted"/>
<dbReference type="AlphaFoldDB" id="A0A654LZH8"/>
<reference evidence="2" key="1">
    <citation type="submission" date="2015-10" db="EMBL/GenBank/DDBJ databases">
        <title>Niche specialization of a soil ammonia-oxidizing archaeon, Candidatus Nitrosocosmicus oleophilus.</title>
        <authorList>
            <person name="Jung M.-Y."/>
            <person name="Rhee S.-K."/>
        </authorList>
    </citation>
    <scope>NUCLEOTIDE SEQUENCE [LARGE SCALE GENOMIC DNA]</scope>
    <source>
        <strain evidence="2">MY3</strain>
    </source>
</reference>
<organism evidence="1 2">
    <name type="scientific">Candidatus Nitrosocosmicus oleophilus</name>
    <dbReference type="NCBI Taxonomy" id="1353260"/>
    <lineage>
        <taxon>Archaea</taxon>
        <taxon>Nitrososphaerota</taxon>
        <taxon>Nitrososphaeria</taxon>
        <taxon>Nitrososphaerales</taxon>
        <taxon>Nitrososphaeraceae</taxon>
        <taxon>Candidatus Nitrosocosmicus</taxon>
    </lineage>
</organism>
<gene>
    <name evidence="1" type="ORF">NMY3_01988</name>
</gene>
<dbReference type="KEGG" id="taa:NMY3_01988"/>
<dbReference type="EMBL" id="CP012850">
    <property type="protein sequence ID" value="ALI36190.1"/>
    <property type="molecule type" value="Genomic_DNA"/>
</dbReference>
<evidence type="ECO:0000313" key="1">
    <source>
        <dbReference type="EMBL" id="ALI36190.1"/>
    </source>
</evidence>
<keyword evidence="2" id="KW-1185">Reference proteome</keyword>
<protein>
    <submittedName>
        <fullName evidence="1">Uncharacterized protein</fullName>
    </submittedName>
</protein>
<dbReference type="Proteomes" id="UP000058925">
    <property type="component" value="Chromosome"/>
</dbReference>
<evidence type="ECO:0000313" key="2">
    <source>
        <dbReference type="Proteomes" id="UP000058925"/>
    </source>
</evidence>
<sequence>MIFFIGNLVASQVNNYCGKNQLASLKITALIPLKRGLRMGIQVTITCAF</sequence>
<name>A0A654LZH8_9ARCH</name>
<accession>A0A654LZH8</accession>